<gene>
    <name evidence="1" type="ORF">DERF_006560</name>
</gene>
<dbReference type="Proteomes" id="UP000790347">
    <property type="component" value="Unassembled WGS sequence"/>
</dbReference>
<dbReference type="EMBL" id="ASGP02000002">
    <property type="protein sequence ID" value="KAH9523009.1"/>
    <property type="molecule type" value="Genomic_DNA"/>
</dbReference>
<proteinExistence type="predicted"/>
<organism evidence="1 2">
    <name type="scientific">Dermatophagoides farinae</name>
    <name type="common">American house dust mite</name>
    <dbReference type="NCBI Taxonomy" id="6954"/>
    <lineage>
        <taxon>Eukaryota</taxon>
        <taxon>Metazoa</taxon>
        <taxon>Ecdysozoa</taxon>
        <taxon>Arthropoda</taxon>
        <taxon>Chelicerata</taxon>
        <taxon>Arachnida</taxon>
        <taxon>Acari</taxon>
        <taxon>Acariformes</taxon>
        <taxon>Sarcoptiformes</taxon>
        <taxon>Astigmata</taxon>
        <taxon>Psoroptidia</taxon>
        <taxon>Analgoidea</taxon>
        <taxon>Pyroglyphidae</taxon>
        <taxon>Dermatophagoidinae</taxon>
        <taxon>Dermatophagoides</taxon>
    </lineage>
</organism>
<sequence length="80" mass="9592">MEFVFYKFLWYTYQKISNVFIGTWKIQCLPALAKLAIVIRRLVFVFYSSDLFICAERTLIENQCDVNLLHDLHEENLSRL</sequence>
<protein>
    <submittedName>
        <fullName evidence="1">Uncharacterized protein</fullName>
    </submittedName>
</protein>
<comment type="caution">
    <text evidence="1">The sequence shown here is derived from an EMBL/GenBank/DDBJ whole genome shotgun (WGS) entry which is preliminary data.</text>
</comment>
<name>A0A922I6E9_DERFA</name>
<evidence type="ECO:0000313" key="2">
    <source>
        <dbReference type="Proteomes" id="UP000790347"/>
    </source>
</evidence>
<evidence type="ECO:0000313" key="1">
    <source>
        <dbReference type="EMBL" id="KAH9523009.1"/>
    </source>
</evidence>
<reference evidence="1" key="1">
    <citation type="submission" date="2013-05" db="EMBL/GenBank/DDBJ databases">
        <authorList>
            <person name="Yim A.K.Y."/>
            <person name="Chan T.F."/>
            <person name="Ji K.M."/>
            <person name="Liu X.Y."/>
            <person name="Zhou J.W."/>
            <person name="Li R.Q."/>
            <person name="Yang K.Y."/>
            <person name="Li J."/>
            <person name="Li M."/>
            <person name="Law P.T.W."/>
            <person name="Wu Y.L."/>
            <person name="Cai Z.L."/>
            <person name="Qin H."/>
            <person name="Bao Y."/>
            <person name="Leung R.K.K."/>
            <person name="Ng P.K.S."/>
            <person name="Zou J."/>
            <person name="Zhong X.J."/>
            <person name="Ran P.X."/>
            <person name="Zhong N.S."/>
            <person name="Liu Z.G."/>
            <person name="Tsui S.K.W."/>
        </authorList>
    </citation>
    <scope>NUCLEOTIDE SEQUENCE</scope>
    <source>
        <strain evidence="1">Derf</strain>
        <tissue evidence="1">Whole organism</tissue>
    </source>
</reference>
<keyword evidence="2" id="KW-1185">Reference proteome</keyword>
<reference evidence="1" key="2">
    <citation type="journal article" date="2022" name="Res Sq">
        <title>Comparative Genomics Reveals Insights into the Divergent Evolution of Astigmatic Mites and Household Pest Adaptations.</title>
        <authorList>
            <person name="Xiong Q."/>
            <person name="Wan A.T.-Y."/>
            <person name="Liu X.-Y."/>
            <person name="Fung C.S.-H."/>
            <person name="Xiao X."/>
            <person name="Malainual N."/>
            <person name="Hou J."/>
            <person name="Wang L."/>
            <person name="Wang M."/>
            <person name="Yang K."/>
            <person name="Cui Y."/>
            <person name="Leung E."/>
            <person name="Nong W."/>
            <person name="Shin S.-K."/>
            <person name="Au S."/>
            <person name="Jeong K.Y."/>
            <person name="Chew F.T."/>
            <person name="Hui J."/>
            <person name="Leung T.F."/>
            <person name="Tungtrongchitr A."/>
            <person name="Zhong N."/>
            <person name="Liu Z."/>
            <person name="Tsui S."/>
        </authorList>
    </citation>
    <scope>NUCLEOTIDE SEQUENCE</scope>
    <source>
        <strain evidence="1">Derf</strain>
        <tissue evidence="1">Whole organism</tissue>
    </source>
</reference>
<accession>A0A922I6E9</accession>
<dbReference type="AlphaFoldDB" id="A0A922I6E9"/>